<comment type="caution">
    <text evidence="1">The sequence shown here is derived from an EMBL/GenBank/DDBJ whole genome shotgun (WGS) entry which is preliminary data.</text>
</comment>
<reference evidence="1" key="2">
    <citation type="journal article" date="2013" name="Mar. Genomics">
        <title>Expression of sulfatases in Rhodopirellula baltica and the diversity of sulfatases in the genus Rhodopirellula.</title>
        <authorList>
            <person name="Wegner C.E."/>
            <person name="Richter-Heitmann T."/>
            <person name="Klindworth A."/>
            <person name="Klockow C."/>
            <person name="Richter M."/>
            <person name="Achstetter T."/>
            <person name="Glockner F.O."/>
            <person name="Harder J."/>
        </authorList>
    </citation>
    <scope>NUCLEOTIDE SEQUENCE [LARGE SCALE GENOMIC DNA]</scope>
    <source>
        <strain evidence="1">6C</strain>
    </source>
</reference>
<evidence type="ECO:0000313" key="2">
    <source>
        <dbReference type="Proteomes" id="UP000011529"/>
    </source>
</evidence>
<accession>M2AZF0</accession>
<reference evidence="1" key="1">
    <citation type="submission" date="2012-11" db="EMBL/GenBank/DDBJ databases">
        <title>Permanent draft genomes of Rhodopirellula europaea strain SH398 and 6C.</title>
        <authorList>
            <person name="Richter M."/>
            <person name="Richter-Heitmann T."/>
            <person name="Frank C."/>
            <person name="Harder J."/>
            <person name="Glockner F.O."/>
        </authorList>
    </citation>
    <scope>NUCLEOTIDE SEQUENCE</scope>
    <source>
        <strain evidence="1">6C</strain>
    </source>
</reference>
<dbReference type="Proteomes" id="UP000011529">
    <property type="component" value="Unassembled WGS sequence"/>
</dbReference>
<dbReference type="PATRIC" id="fig|1263867.3.peg.4579"/>
<evidence type="ECO:0000313" key="1">
    <source>
        <dbReference type="EMBL" id="EMB14933.1"/>
    </source>
</evidence>
<dbReference type="EMBL" id="ANMO01000202">
    <property type="protein sequence ID" value="EMB14933.1"/>
    <property type="molecule type" value="Genomic_DNA"/>
</dbReference>
<organism evidence="1 2">
    <name type="scientific">Rhodopirellula europaea 6C</name>
    <dbReference type="NCBI Taxonomy" id="1263867"/>
    <lineage>
        <taxon>Bacteria</taxon>
        <taxon>Pseudomonadati</taxon>
        <taxon>Planctomycetota</taxon>
        <taxon>Planctomycetia</taxon>
        <taxon>Pirellulales</taxon>
        <taxon>Pirellulaceae</taxon>
        <taxon>Rhodopirellula</taxon>
    </lineage>
</organism>
<sequence>MLTPASLYEQFLLANSVLAGVTSSNFELKFVVDVARNQQEQSYC</sequence>
<gene>
    <name evidence="1" type="ORF">RE6C_04270</name>
</gene>
<protein>
    <submittedName>
        <fullName evidence="1">Uncharacterized protein</fullName>
    </submittedName>
</protein>
<proteinExistence type="predicted"/>
<name>M2AZF0_9BACT</name>
<dbReference type="AlphaFoldDB" id="M2AZF0"/>
<keyword evidence="2" id="KW-1185">Reference proteome</keyword>